<dbReference type="EMBL" id="QZKI01000072">
    <property type="protein sequence ID" value="RJP70162.1"/>
    <property type="molecule type" value="Genomic_DNA"/>
</dbReference>
<dbReference type="Pfam" id="PF00933">
    <property type="entry name" value="Glyco_hydro_3"/>
    <property type="match status" value="1"/>
</dbReference>
<accession>A0A419EYH0</accession>
<dbReference type="InterPro" id="IPR036881">
    <property type="entry name" value="Glyco_hydro_3_C_sf"/>
</dbReference>
<evidence type="ECO:0000256" key="4">
    <source>
        <dbReference type="ARBA" id="ARBA00022801"/>
    </source>
</evidence>
<dbReference type="PANTHER" id="PTHR30480">
    <property type="entry name" value="BETA-HEXOSAMINIDASE-RELATED"/>
    <property type="match status" value="1"/>
</dbReference>
<dbReference type="Proteomes" id="UP000285961">
    <property type="component" value="Unassembled WGS sequence"/>
</dbReference>
<dbReference type="Gene3D" id="3.40.50.1700">
    <property type="entry name" value="Glycoside hydrolase family 3 C-terminal domain"/>
    <property type="match status" value="1"/>
</dbReference>
<comment type="caution">
    <text evidence="7">The sequence shown here is derived from an EMBL/GenBank/DDBJ whole genome shotgun (WGS) entry which is preliminary data.</text>
</comment>
<comment type="catalytic activity">
    <reaction evidence="1">
        <text>Hydrolysis of terminal non-reducing N-acetyl-D-hexosamine residues in N-acetyl-beta-D-hexosaminides.</text>
        <dbReference type="EC" id="3.2.1.52"/>
    </reaction>
</comment>
<dbReference type="InterPro" id="IPR036962">
    <property type="entry name" value="Glyco_hydro_3_N_sf"/>
</dbReference>
<dbReference type="GO" id="GO:0009254">
    <property type="term" value="P:peptidoglycan turnover"/>
    <property type="evidence" value="ECO:0007669"/>
    <property type="project" value="TreeGrafter"/>
</dbReference>
<keyword evidence="5 7" id="KW-0326">Glycosidase</keyword>
<dbReference type="SUPFAM" id="SSF52279">
    <property type="entry name" value="Beta-D-glucan exohydrolase, C-terminal domain"/>
    <property type="match status" value="1"/>
</dbReference>
<evidence type="ECO:0000313" key="7">
    <source>
        <dbReference type="EMBL" id="RJP70162.1"/>
    </source>
</evidence>
<organism evidence="7 8">
    <name type="scientific">Candidatus Abyssobacteria bacterium SURF_17</name>
    <dbReference type="NCBI Taxonomy" id="2093361"/>
    <lineage>
        <taxon>Bacteria</taxon>
        <taxon>Pseudomonadati</taxon>
        <taxon>Candidatus Hydrogenedentota</taxon>
        <taxon>Candidatus Abyssobacteria</taxon>
    </lineage>
</organism>
<dbReference type="InterPro" id="IPR050226">
    <property type="entry name" value="NagZ_Beta-hexosaminidase"/>
</dbReference>
<dbReference type="InterPro" id="IPR017853">
    <property type="entry name" value="GH"/>
</dbReference>
<comment type="similarity">
    <text evidence="2">Belongs to the glycosyl hydrolase 3 family.</text>
</comment>
<gene>
    <name evidence="7" type="ORF">C4532_09635</name>
</gene>
<dbReference type="EC" id="3.2.1.52" evidence="3"/>
<evidence type="ECO:0000313" key="8">
    <source>
        <dbReference type="Proteomes" id="UP000285961"/>
    </source>
</evidence>
<dbReference type="PRINTS" id="PR00133">
    <property type="entry name" value="GLHYDRLASE3"/>
</dbReference>
<dbReference type="SUPFAM" id="SSF51445">
    <property type="entry name" value="(Trans)glycosidases"/>
    <property type="match status" value="1"/>
</dbReference>
<evidence type="ECO:0000256" key="5">
    <source>
        <dbReference type="ARBA" id="ARBA00023295"/>
    </source>
</evidence>
<evidence type="ECO:0000256" key="1">
    <source>
        <dbReference type="ARBA" id="ARBA00001231"/>
    </source>
</evidence>
<name>A0A419EYH0_9BACT</name>
<reference evidence="7 8" key="1">
    <citation type="journal article" date="2017" name="ISME J.">
        <title>Energy and carbon metabolisms in a deep terrestrial subsurface fluid microbial community.</title>
        <authorList>
            <person name="Momper L."/>
            <person name="Jungbluth S.P."/>
            <person name="Lee M.D."/>
            <person name="Amend J.P."/>
        </authorList>
    </citation>
    <scope>NUCLEOTIDE SEQUENCE [LARGE SCALE GENOMIC DNA]</scope>
    <source>
        <strain evidence="7">SURF_17</strain>
    </source>
</reference>
<evidence type="ECO:0000256" key="3">
    <source>
        <dbReference type="ARBA" id="ARBA00012663"/>
    </source>
</evidence>
<evidence type="ECO:0000256" key="2">
    <source>
        <dbReference type="ARBA" id="ARBA00005336"/>
    </source>
</evidence>
<dbReference type="PANTHER" id="PTHR30480:SF13">
    <property type="entry name" value="BETA-HEXOSAMINIDASE"/>
    <property type="match status" value="1"/>
</dbReference>
<dbReference type="AlphaFoldDB" id="A0A419EYH0"/>
<dbReference type="Gene3D" id="3.20.20.300">
    <property type="entry name" value="Glycoside hydrolase, family 3, N-terminal domain"/>
    <property type="match status" value="1"/>
</dbReference>
<dbReference type="GO" id="GO:0005975">
    <property type="term" value="P:carbohydrate metabolic process"/>
    <property type="evidence" value="ECO:0007669"/>
    <property type="project" value="InterPro"/>
</dbReference>
<keyword evidence="4 7" id="KW-0378">Hydrolase</keyword>
<evidence type="ECO:0000259" key="6">
    <source>
        <dbReference type="Pfam" id="PF00933"/>
    </source>
</evidence>
<sequence length="517" mass="55753">MTELIESIGEMLMAGYPGTDPAAAAELIQRYRVGGIILFSRNVKDADHARAVCSKLQELRQSVSDSPLFIAIDQEGGCVARITEGVTVFPGNMALGATRSEELARQVASVTAAELFALGINVNFAPVLDISSNPRNPGVGARSFGADAALVARLGSAMIRGMQENGMCAAAKHFPGLGEARVDSHDELPRVDAALERMKKRELLPFEAAIDAEVAFVMTAHCSYSALDNTLAPATMSRAILTDLLRNRLGFKGIIISDCLEMGAIEKHFPAPQAAVATARAGADMMLICHTLDKQIAAIDSLKNAVRTGELSEKRVRNVLSAISSIKKALRFEQGPPYRADKPQKSVSEEVASRAITIVRNEDSLLPFKLAASDQLAVVVPSFESLTKVEEAAEPHEAFIHKLRRYHLNTLFCSVGVKPTEVEVRKCVDICRNADVVVVVTYNLHQYIVQKDFVHMLLGLGKPAVVAAVRDPYDLAFVPEARACVATYSFRQCSLKALAGVLFGQVEATGELPVELG</sequence>
<dbReference type="NCBIfam" id="NF003740">
    <property type="entry name" value="PRK05337.1"/>
    <property type="match status" value="1"/>
</dbReference>
<feature type="domain" description="Glycoside hydrolase family 3 N-terminal" evidence="6">
    <location>
        <begin position="6"/>
        <end position="322"/>
    </location>
</feature>
<dbReference type="GO" id="GO:0004563">
    <property type="term" value="F:beta-N-acetylhexosaminidase activity"/>
    <property type="evidence" value="ECO:0007669"/>
    <property type="project" value="UniProtKB-EC"/>
</dbReference>
<protein>
    <recommendedName>
        <fullName evidence="3">beta-N-acetylhexosaminidase</fullName>
        <ecNumber evidence="3">3.2.1.52</ecNumber>
    </recommendedName>
</protein>
<proteinExistence type="inferred from homology"/>
<dbReference type="InterPro" id="IPR001764">
    <property type="entry name" value="Glyco_hydro_3_N"/>
</dbReference>